<evidence type="ECO:0000256" key="3">
    <source>
        <dbReference type="ARBA" id="ARBA00023163"/>
    </source>
</evidence>
<protein>
    <recommendedName>
        <fullName evidence="6">Runt domain-containing protein</fullName>
    </recommendedName>
</protein>
<dbReference type="SUPFAM" id="SSF49417">
    <property type="entry name" value="p53-like transcription factors"/>
    <property type="match status" value="1"/>
</dbReference>
<feature type="compositionally biased region" description="Basic and acidic residues" evidence="5">
    <location>
        <begin position="342"/>
        <end position="352"/>
    </location>
</feature>
<dbReference type="GO" id="GO:0005634">
    <property type="term" value="C:nucleus"/>
    <property type="evidence" value="ECO:0007669"/>
    <property type="project" value="UniProtKB-SubCell"/>
</dbReference>
<dbReference type="InterPro" id="IPR000040">
    <property type="entry name" value="AML1_Runt"/>
</dbReference>
<comment type="subcellular location">
    <subcellularLocation>
        <location evidence="1">Nucleus</location>
    </subcellularLocation>
</comment>
<dbReference type="PRINTS" id="PR00967">
    <property type="entry name" value="ONCOGENEAML1"/>
</dbReference>
<dbReference type="GO" id="GO:0005524">
    <property type="term" value="F:ATP binding"/>
    <property type="evidence" value="ECO:0007669"/>
    <property type="project" value="InterPro"/>
</dbReference>
<keyword evidence="8" id="KW-1185">Reference proteome</keyword>
<accession>A0AA88HEK3</accession>
<dbReference type="PANTHER" id="PTHR11950:SF31">
    <property type="entry name" value="SEGMENTATION PROTEIN RUNT"/>
    <property type="match status" value="1"/>
</dbReference>
<keyword evidence="2" id="KW-0805">Transcription regulation</keyword>
<evidence type="ECO:0000313" key="7">
    <source>
        <dbReference type="EMBL" id="KAK2710605.1"/>
    </source>
</evidence>
<dbReference type="PANTHER" id="PTHR11950">
    <property type="entry name" value="RUNT RELATED"/>
    <property type="match status" value="1"/>
</dbReference>
<dbReference type="InterPro" id="IPR013524">
    <property type="entry name" value="Runt_dom"/>
</dbReference>
<dbReference type="GO" id="GO:0000981">
    <property type="term" value="F:DNA-binding transcription factor activity, RNA polymerase II-specific"/>
    <property type="evidence" value="ECO:0007669"/>
    <property type="project" value="TreeGrafter"/>
</dbReference>
<feature type="compositionally biased region" description="Polar residues" evidence="5">
    <location>
        <begin position="366"/>
        <end position="388"/>
    </location>
</feature>
<proteinExistence type="predicted"/>
<feature type="compositionally biased region" description="Polar residues" evidence="5">
    <location>
        <begin position="307"/>
        <end position="341"/>
    </location>
</feature>
<dbReference type="Gene3D" id="2.60.40.720">
    <property type="match status" value="1"/>
</dbReference>
<evidence type="ECO:0000313" key="8">
    <source>
        <dbReference type="Proteomes" id="UP001187531"/>
    </source>
</evidence>
<dbReference type="EMBL" id="JAVRJZ010000016">
    <property type="protein sequence ID" value="KAK2710605.1"/>
    <property type="molecule type" value="Genomic_DNA"/>
</dbReference>
<keyword evidence="4" id="KW-0539">Nucleus</keyword>
<dbReference type="GO" id="GO:0000978">
    <property type="term" value="F:RNA polymerase II cis-regulatory region sequence-specific DNA binding"/>
    <property type="evidence" value="ECO:0007669"/>
    <property type="project" value="TreeGrafter"/>
</dbReference>
<evidence type="ECO:0000256" key="1">
    <source>
        <dbReference type="ARBA" id="ARBA00004123"/>
    </source>
</evidence>
<dbReference type="InterPro" id="IPR008967">
    <property type="entry name" value="p53-like_TF_DNA-bd_sf"/>
</dbReference>
<dbReference type="AlphaFoldDB" id="A0AA88HEK3"/>
<comment type="caution">
    <text evidence="7">The sequence shown here is derived from an EMBL/GenBank/DDBJ whole genome shotgun (WGS) entry which is preliminary data.</text>
</comment>
<evidence type="ECO:0000259" key="6">
    <source>
        <dbReference type="PROSITE" id="PS51062"/>
    </source>
</evidence>
<organism evidence="7 8">
    <name type="scientific">Artemia franciscana</name>
    <name type="common">Brine shrimp</name>
    <name type="synonym">Artemia sanfranciscana</name>
    <dbReference type="NCBI Taxonomy" id="6661"/>
    <lineage>
        <taxon>Eukaryota</taxon>
        <taxon>Metazoa</taxon>
        <taxon>Ecdysozoa</taxon>
        <taxon>Arthropoda</taxon>
        <taxon>Crustacea</taxon>
        <taxon>Branchiopoda</taxon>
        <taxon>Anostraca</taxon>
        <taxon>Artemiidae</taxon>
        <taxon>Artemia</taxon>
    </lineage>
</organism>
<sequence>MDTMMVQDRLPPNHYDYMPDHTGELVQTGSPSILCTSLPNHWRSNKSLPIAFRVVALGDVEDGTIVCVRAGNDDNYCGELRNYTAVMKNQVAKFSDLRFIGRSGRGKSFSLSIIISTTPVQVCTYNKAIKVTVDGPREPRTKSRHPPPFGSFPFFPSPWLDPTYLSLNFNMSLGNLGQHMGLPLDYLRRAATEGPLVKATSGLPSISDSLRGDILLSGSLSQQLPHSPQMANLQQLSAPALLPYARPQAGLPFLSLLQSMNAVNSDPYSRSRAMFPYANIQSSSESLLPARCSLQPENKSPNERNQSRPGSEQSLTESPRATSTAALTVHVRSQSLSSPERTLSRSDSEPEVKSAFQHVKPKTIQCEISSPNPDSDIKSTPNEVNSNHKAVWRPY</sequence>
<dbReference type="PROSITE" id="PS51062">
    <property type="entry name" value="RUNT"/>
    <property type="match status" value="1"/>
</dbReference>
<gene>
    <name evidence="7" type="ORF">QYM36_011958</name>
</gene>
<feature type="region of interest" description="Disordered" evidence="5">
    <location>
        <begin position="293"/>
        <end position="395"/>
    </location>
</feature>
<dbReference type="Proteomes" id="UP001187531">
    <property type="component" value="Unassembled WGS sequence"/>
</dbReference>
<evidence type="ECO:0000256" key="2">
    <source>
        <dbReference type="ARBA" id="ARBA00023015"/>
    </source>
</evidence>
<name>A0AA88HEK3_ARTSF</name>
<dbReference type="Pfam" id="PF00853">
    <property type="entry name" value="Runt"/>
    <property type="match status" value="1"/>
</dbReference>
<evidence type="ECO:0000256" key="4">
    <source>
        <dbReference type="ARBA" id="ARBA00023242"/>
    </source>
</evidence>
<dbReference type="InterPro" id="IPR012346">
    <property type="entry name" value="p53/RUNT-type_TF_DNA-bd_sf"/>
</dbReference>
<keyword evidence="3" id="KW-0804">Transcription</keyword>
<evidence type="ECO:0000256" key="5">
    <source>
        <dbReference type="SAM" id="MobiDB-lite"/>
    </source>
</evidence>
<reference evidence="7" key="1">
    <citation type="submission" date="2023-07" db="EMBL/GenBank/DDBJ databases">
        <title>Chromosome-level genome assembly of Artemia franciscana.</title>
        <authorList>
            <person name="Jo E."/>
        </authorList>
    </citation>
    <scope>NUCLEOTIDE SEQUENCE</scope>
    <source>
        <tissue evidence="7">Whole body</tissue>
    </source>
</reference>
<feature type="domain" description="Runt" evidence="6">
    <location>
        <begin position="13"/>
        <end position="141"/>
    </location>
</feature>